<dbReference type="OrthoDB" id="3036224at2759"/>
<dbReference type="AlphaFoldDB" id="A0A067T317"/>
<proteinExistence type="predicted"/>
<feature type="domain" description="Protein kinase" evidence="2">
    <location>
        <begin position="19"/>
        <end position="370"/>
    </location>
</feature>
<dbReference type="STRING" id="685588.A0A067T317"/>
<reference evidence="4" key="1">
    <citation type="journal article" date="2014" name="Proc. Natl. Acad. Sci. U.S.A.">
        <title>Extensive sampling of basidiomycete genomes demonstrates inadequacy of the white-rot/brown-rot paradigm for wood decay fungi.</title>
        <authorList>
            <person name="Riley R."/>
            <person name="Salamov A.A."/>
            <person name="Brown D.W."/>
            <person name="Nagy L.G."/>
            <person name="Floudas D."/>
            <person name="Held B.W."/>
            <person name="Levasseur A."/>
            <person name="Lombard V."/>
            <person name="Morin E."/>
            <person name="Otillar R."/>
            <person name="Lindquist E.A."/>
            <person name="Sun H."/>
            <person name="LaButti K.M."/>
            <person name="Schmutz J."/>
            <person name="Jabbour D."/>
            <person name="Luo H."/>
            <person name="Baker S.E."/>
            <person name="Pisabarro A.G."/>
            <person name="Walton J.D."/>
            <person name="Blanchette R.A."/>
            <person name="Henrissat B."/>
            <person name="Martin F."/>
            <person name="Cullen D."/>
            <person name="Hibbett D.S."/>
            <person name="Grigoriev I.V."/>
        </authorList>
    </citation>
    <scope>NUCLEOTIDE SEQUENCE [LARGE SCALE GENOMIC DNA]</scope>
    <source>
        <strain evidence="4">CBS 339.88</strain>
    </source>
</reference>
<dbReference type="Gene3D" id="1.10.510.10">
    <property type="entry name" value="Transferase(Phosphotransferase) domain 1"/>
    <property type="match status" value="1"/>
</dbReference>
<dbReference type="EMBL" id="KL142376">
    <property type="protein sequence ID" value="KDR77570.1"/>
    <property type="molecule type" value="Genomic_DNA"/>
</dbReference>
<dbReference type="PANTHER" id="PTHR38248:SF2">
    <property type="entry name" value="FUNK1 11"/>
    <property type="match status" value="1"/>
</dbReference>
<feature type="region of interest" description="Disordered" evidence="1">
    <location>
        <begin position="197"/>
        <end position="218"/>
    </location>
</feature>
<dbReference type="PROSITE" id="PS50011">
    <property type="entry name" value="PROTEIN_KINASE_DOM"/>
    <property type="match status" value="1"/>
</dbReference>
<name>A0A067T317_GALM3</name>
<dbReference type="PROSITE" id="PS00109">
    <property type="entry name" value="PROTEIN_KINASE_TYR"/>
    <property type="match status" value="1"/>
</dbReference>
<evidence type="ECO:0000313" key="4">
    <source>
        <dbReference type="Proteomes" id="UP000027222"/>
    </source>
</evidence>
<evidence type="ECO:0000259" key="2">
    <source>
        <dbReference type="PROSITE" id="PS50011"/>
    </source>
</evidence>
<dbReference type="SUPFAM" id="SSF56112">
    <property type="entry name" value="Protein kinase-like (PK-like)"/>
    <property type="match status" value="1"/>
</dbReference>
<dbReference type="Pfam" id="PF17667">
    <property type="entry name" value="Pkinase_fungal"/>
    <property type="match status" value="1"/>
</dbReference>
<dbReference type="InterPro" id="IPR000719">
    <property type="entry name" value="Prot_kinase_dom"/>
</dbReference>
<evidence type="ECO:0000313" key="3">
    <source>
        <dbReference type="EMBL" id="KDR77570.1"/>
    </source>
</evidence>
<accession>A0A067T317</accession>
<keyword evidence="4" id="KW-1185">Reference proteome</keyword>
<organism evidence="3 4">
    <name type="scientific">Galerina marginata (strain CBS 339.88)</name>
    <dbReference type="NCBI Taxonomy" id="685588"/>
    <lineage>
        <taxon>Eukaryota</taxon>
        <taxon>Fungi</taxon>
        <taxon>Dikarya</taxon>
        <taxon>Basidiomycota</taxon>
        <taxon>Agaricomycotina</taxon>
        <taxon>Agaricomycetes</taxon>
        <taxon>Agaricomycetidae</taxon>
        <taxon>Agaricales</taxon>
        <taxon>Agaricineae</taxon>
        <taxon>Strophariaceae</taxon>
        <taxon>Galerina</taxon>
    </lineage>
</organism>
<evidence type="ECO:0000256" key="1">
    <source>
        <dbReference type="SAM" id="MobiDB-lite"/>
    </source>
</evidence>
<dbReference type="GO" id="GO:0004672">
    <property type="term" value="F:protein kinase activity"/>
    <property type="evidence" value="ECO:0007669"/>
    <property type="project" value="InterPro"/>
</dbReference>
<dbReference type="HOGENOM" id="CLU_815234_0_0_1"/>
<dbReference type="GO" id="GO:0005524">
    <property type="term" value="F:ATP binding"/>
    <property type="evidence" value="ECO:0007669"/>
    <property type="project" value="InterPro"/>
</dbReference>
<dbReference type="InterPro" id="IPR011009">
    <property type="entry name" value="Kinase-like_dom_sf"/>
</dbReference>
<dbReference type="InterPro" id="IPR040976">
    <property type="entry name" value="Pkinase_fungal"/>
</dbReference>
<dbReference type="Proteomes" id="UP000027222">
    <property type="component" value="Unassembled WGS sequence"/>
</dbReference>
<protein>
    <recommendedName>
        <fullName evidence="2">Protein kinase domain-containing protein</fullName>
    </recommendedName>
</protein>
<sequence length="370" mass="41448">MSSPVATRSRPTSSAKSVLSSLSLFGRATNVWRVRKYLLDDPFVDGDVLVLKTARRSSERTPKSDIYLSIEPPYLACLTGFICGGDARFPEPARFPITVQNLRNANPQPLPDNDHDPTPVLRRLFLGTLGRPMWEYQSDRDLFTGFRDALQAHRNLCDQGILHRDISAGNILLAEAENAPVRGFFCDLDFALVQSPTETTSRNHTESESTPTFKRGAGATGTTQFMARELLNPAQPITHQVTHDVQSFIWVLSYSVILNLHLRASHPSAPPDAHWQAQRKRLHRLFLRAFFQIDPDEIAYERTALSRCLAFPRTEMYGVDRIVAHFMSDALVGLFLAFQILLQGDERFVNPVPLTHDAVIGVVEDAIASL</sequence>
<gene>
    <name evidence="3" type="ORF">GALMADRAFT_245724</name>
</gene>
<dbReference type="InterPro" id="IPR008266">
    <property type="entry name" value="Tyr_kinase_AS"/>
</dbReference>
<dbReference type="PANTHER" id="PTHR38248">
    <property type="entry name" value="FUNK1 6"/>
    <property type="match status" value="1"/>
</dbReference>